<evidence type="ECO:0000256" key="19">
    <source>
        <dbReference type="HAMAP-Rule" id="MF_00719"/>
    </source>
</evidence>
<evidence type="ECO:0000256" key="18">
    <source>
        <dbReference type="ARBA" id="ARBA00049504"/>
    </source>
</evidence>
<evidence type="ECO:0000256" key="15">
    <source>
        <dbReference type="ARBA" id="ARBA00032605"/>
    </source>
</evidence>
<comment type="function">
    <text evidence="14 19">Joins adenosylcobinamide-GDP and alpha-ribazole to generate adenosylcobalamin (Ado-cobalamin). Also synthesizes adenosylcobalamin 5'-phosphate from adenosylcobinamide-GDP and alpha-ribazole 5'-phosphate.</text>
</comment>
<dbReference type="Pfam" id="PF02654">
    <property type="entry name" value="CobS"/>
    <property type="match status" value="1"/>
</dbReference>
<dbReference type="FunCoup" id="H1YWV9">
    <property type="interactions" value="85"/>
</dbReference>
<protein>
    <recommendedName>
        <fullName evidence="6 19">Adenosylcobinamide-GDP ribazoletransferase</fullName>
        <ecNumber evidence="5 19">2.7.8.26</ecNumber>
    </recommendedName>
    <alternativeName>
        <fullName evidence="16 19">Cobalamin synthase</fullName>
    </alternativeName>
    <alternativeName>
        <fullName evidence="15 19">Cobalamin-5'-phosphate synthase</fullName>
    </alternativeName>
</protein>
<evidence type="ECO:0000256" key="14">
    <source>
        <dbReference type="ARBA" id="ARBA00025228"/>
    </source>
</evidence>
<dbReference type="NCBIfam" id="TIGR00317">
    <property type="entry name" value="cobS"/>
    <property type="match status" value="1"/>
</dbReference>
<evidence type="ECO:0000256" key="2">
    <source>
        <dbReference type="ARBA" id="ARBA00004651"/>
    </source>
</evidence>
<comment type="subcellular location">
    <subcellularLocation>
        <location evidence="2 19">Cell membrane</location>
        <topology evidence="2 19">Multi-pass membrane protein</topology>
    </subcellularLocation>
</comment>
<dbReference type="HOGENOM" id="CLU_057426_2_0_2"/>
<evidence type="ECO:0000256" key="5">
    <source>
        <dbReference type="ARBA" id="ARBA00013200"/>
    </source>
</evidence>
<dbReference type="GO" id="GO:0005886">
    <property type="term" value="C:plasma membrane"/>
    <property type="evidence" value="ECO:0007669"/>
    <property type="project" value="UniProtKB-SubCell"/>
</dbReference>
<comment type="catalytic activity">
    <reaction evidence="18 19">
        <text>alpha-ribazole 5'-phosphate + adenosylcob(III)inamide-GDP = adenosylcob(III)alamin 5'-phosphate + GMP + H(+)</text>
        <dbReference type="Rhea" id="RHEA:23560"/>
        <dbReference type="ChEBI" id="CHEBI:15378"/>
        <dbReference type="ChEBI" id="CHEBI:57918"/>
        <dbReference type="ChEBI" id="CHEBI:58115"/>
        <dbReference type="ChEBI" id="CHEBI:60487"/>
        <dbReference type="ChEBI" id="CHEBI:60493"/>
        <dbReference type="EC" id="2.7.8.26"/>
    </reaction>
</comment>
<feature type="transmembrane region" description="Helical" evidence="19">
    <location>
        <begin position="207"/>
        <end position="225"/>
    </location>
</feature>
<dbReference type="InParanoid" id="H1YWV9"/>
<evidence type="ECO:0000256" key="6">
    <source>
        <dbReference type="ARBA" id="ARBA00015850"/>
    </source>
</evidence>
<name>H1YWV9_9EURY</name>
<evidence type="ECO:0000256" key="16">
    <source>
        <dbReference type="ARBA" id="ARBA00032853"/>
    </source>
</evidence>
<dbReference type="EC" id="2.7.8.26" evidence="5 19"/>
<sequence>MGKNKLFWRLRYVDYMPGYLKSVRSTLQFCTILPLGDSSDYDSYARRFYLFPLVGYVTGGIAALLTMLVSDPALSAAVALAAVMILNGFHHFDGLLDLGDGMMAHGSREKRLKALSDQNVGAGGIASGMLVILLAYAGLMSIAMVPYAILIAEVLSRFSPVFLLTFGEPIKEGMHSYTHDFGKKWFPYAAFALCVPALFLAPGGVGFMAAGIASIAVPLFLLVVFKKIFGGVNGDMDGASVEISRMAVIACLALVL</sequence>
<organism evidence="20 21">
    <name type="scientific">Methanoplanus limicola DSM 2279</name>
    <dbReference type="NCBI Taxonomy" id="937775"/>
    <lineage>
        <taxon>Archaea</taxon>
        <taxon>Methanobacteriati</taxon>
        <taxon>Methanobacteriota</taxon>
        <taxon>Stenosarchaea group</taxon>
        <taxon>Methanomicrobia</taxon>
        <taxon>Methanomicrobiales</taxon>
        <taxon>Methanomicrobiaceae</taxon>
        <taxon>Methanoplanus</taxon>
    </lineage>
</organism>
<evidence type="ECO:0000256" key="13">
    <source>
        <dbReference type="ARBA" id="ARBA00023136"/>
    </source>
</evidence>
<evidence type="ECO:0000256" key="17">
    <source>
        <dbReference type="ARBA" id="ARBA00048623"/>
    </source>
</evidence>
<evidence type="ECO:0000256" key="10">
    <source>
        <dbReference type="ARBA" id="ARBA00022692"/>
    </source>
</evidence>
<keyword evidence="9 19" id="KW-0808">Transferase</keyword>
<evidence type="ECO:0000256" key="11">
    <source>
        <dbReference type="ARBA" id="ARBA00022842"/>
    </source>
</evidence>
<dbReference type="GO" id="GO:0009236">
    <property type="term" value="P:cobalamin biosynthetic process"/>
    <property type="evidence" value="ECO:0007669"/>
    <property type="project" value="UniProtKB-UniRule"/>
</dbReference>
<evidence type="ECO:0000313" key="21">
    <source>
        <dbReference type="Proteomes" id="UP000005741"/>
    </source>
</evidence>
<evidence type="ECO:0000313" key="20">
    <source>
        <dbReference type="EMBL" id="EHQ34882.1"/>
    </source>
</evidence>
<keyword evidence="8 19" id="KW-0169">Cobalamin biosynthesis</keyword>
<dbReference type="InterPro" id="IPR003805">
    <property type="entry name" value="CobS"/>
</dbReference>
<keyword evidence="21" id="KW-1185">Reference proteome</keyword>
<comment type="similarity">
    <text evidence="4 19">Belongs to the CobS family.</text>
</comment>
<feature type="transmembrane region" description="Helical" evidence="19">
    <location>
        <begin position="48"/>
        <end position="70"/>
    </location>
</feature>
<evidence type="ECO:0000256" key="3">
    <source>
        <dbReference type="ARBA" id="ARBA00004663"/>
    </source>
</evidence>
<keyword evidence="10 19" id="KW-0812">Transmembrane</keyword>
<dbReference type="STRING" id="937775.Metlim_0759"/>
<evidence type="ECO:0000256" key="7">
    <source>
        <dbReference type="ARBA" id="ARBA00022475"/>
    </source>
</evidence>
<dbReference type="GO" id="GO:0051073">
    <property type="term" value="F:adenosylcobinamide-GDP ribazoletransferase activity"/>
    <property type="evidence" value="ECO:0007669"/>
    <property type="project" value="UniProtKB-UniRule"/>
</dbReference>
<dbReference type="GO" id="GO:0008818">
    <property type="term" value="F:cobalamin 5'-phosphate synthase activity"/>
    <property type="evidence" value="ECO:0007669"/>
    <property type="project" value="UniProtKB-UniRule"/>
</dbReference>
<evidence type="ECO:0000256" key="8">
    <source>
        <dbReference type="ARBA" id="ARBA00022573"/>
    </source>
</evidence>
<dbReference type="Proteomes" id="UP000005741">
    <property type="component" value="Chromosome"/>
</dbReference>
<reference evidence="20 21" key="1">
    <citation type="submission" date="2011-10" db="EMBL/GenBank/DDBJ databases">
        <title>The Improved High-Quality Draft genome of Methanoplanus limicola DSM 2279.</title>
        <authorList>
            <consortium name="US DOE Joint Genome Institute (JGI-PGF)"/>
            <person name="Lucas S."/>
            <person name="Copeland A."/>
            <person name="Lapidus A."/>
            <person name="Glavina del Rio T."/>
            <person name="Dalin E."/>
            <person name="Tice H."/>
            <person name="Bruce D."/>
            <person name="Goodwin L."/>
            <person name="Pitluck S."/>
            <person name="Peters L."/>
            <person name="Mikhailova N."/>
            <person name="Lu M."/>
            <person name="Kyrpides N."/>
            <person name="Mavromatis K."/>
            <person name="Ivanova N."/>
            <person name="Markowitz V."/>
            <person name="Cheng J.-F."/>
            <person name="Hugenholtz P."/>
            <person name="Woyke T."/>
            <person name="Wu D."/>
            <person name="Wirth R."/>
            <person name="Brambilla E.-M."/>
            <person name="Klenk H.-P."/>
            <person name="Eisen J.A."/>
        </authorList>
    </citation>
    <scope>NUCLEOTIDE SEQUENCE [LARGE SCALE GENOMIC DNA]</scope>
    <source>
        <strain evidence="20 21">DSM 2279</strain>
    </source>
</reference>
<gene>
    <name evidence="19" type="primary">cobS</name>
    <name evidence="20" type="ORF">Metlim_0759</name>
</gene>
<dbReference type="EMBL" id="CM001436">
    <property type="protein sequence ID" value="EHQ34882.1"/>
    <property type="molecule type" value="Genomic_DNA"/>
</dbReference>
<keyword evidence="11 19" id="KW-0460">Magnesium</keyword>
<dbReference type="UniPathway" id="UPA00148">
    <property type="reaction ID" value="UER00238"/>
</dbReference>
<dbReference type="PANTHER" id="PTHR34148:SF1">
    <property type="entry name" value="ADENOSYLCOBINAMIDE-GDP RIBAZOLETRANSFERASE"/>
    <property type="match status" value="1"/>
</dbReference>
<comment type="cofactor">
    <cofactor evidence="1 19">
        <name>Mg(2+)</name>
        <dbReference type="ChEBI" id="CHEBI:18420"/>
    </cofactor>
</comment>
<comment type="caution">
    <text evidence="19">Lacks conserved residue(s) required for the propagation of feature annotation.</text>
</comment>
<evidence type="ECO:0000256" key="4">
    <source>
        <dbReference type="ARBA" id="ARBA00010561"/>
    </source>
</evidence>
<dbReference type="HAMAP" id="MF_00719">
    <property type="entry name" value="CobS"/>
    <property type="match status" value="1"/>
</dbReference>
<dbReference type="AlphaFoldDB" id="H1YWV9"/>
<feature type="transmembrane region" description="Helical" evidence="19">
    <location>
        <begin position="76"/>
        <end position="99"/>
    </location>
</feature>
<proteinExistence type="inferred from homology"/>
<dbReference type="RefSeq" id="WP_004076597.1">
    <property type="nucleotide sequence ID" value="NZ_CM001436.1"/>
</dbReference>
<keyword evidence="13 19" id="KW-0472">Membrane</keyword>
<evidence type="ECO:0000256" key="9">
    <source>
        <dbReference type="ARBA" id="ARBA00022679"/>
    </source>
</evidence>
<accession>H1YWV9</accession>
<dbReference type="PANTHER" id="PTHR34148">
    <property type="entry name" value="ADENOSYLCOBINAMIDE-GDP RIBAZOLETRANSFERASE"/>
    <property type="match status" value="1"/>
</dbReference>
<evidence type="ECO:0000256" key="12">
    <source>
        <dbReference type="ARBA" id="ARBA00022989"/>
    </source>
</evidence>
<comment type="catalytic activity">
    <reaction evidence="17 19">
        <text>alpha-ribazole + adenosylcob(III)inamide-GDP = adenosylcob(III)alamin + GMP + H(+)</text>
        <dbReference type="Rhea" id="RHEA:16049"/>
        <dbReference type="ChEBI" id="CHEBI:10329"/>
        <dbReference type="ChEBI" id="CHEBI:15378"/>
        <dbReference type="ChEBI" id="CHEBI:18408"/>
        <dbReference type="ChEBI" id="CHEBI:58115"/>
        <dbReference type="ChEBI" id="CHEBI:60487"/>
        <dbReference type="EC" id="2.7.8.26"/>
    </reaction>
</comment>
<keyword evidence="12 19" id="KW-1133">Transmembrane helix</keyword>
<evidence type="ECO:0000256" key="1">
    <source>
        <dbReference type="ARBA" id="ARBA00001946"/>
    </source>
</evidence>
<comment type="pathway">
    <text evidence="3 19">Cofactor biosynthesis; adenosylcobalamin biosynthesis; adenosylcobalamin from cob(II)yrinate a,c-diamide: step 7/7.</text>
</comment>
<keyword evidence="7 19" id="KW-1003">Cell membrane</keyword>